<accession>A0A5A7PVA4</accession>
<dbReference type="Proteomes" id="UP000325081">
    <property type="component" value="Unassembled WGS sequence"/>
</dbReference>
<protein>
    <submittedName>
        <fullName evidence="12">FAD-binding Berberine family protein</fullName>
    </submittedName>
</protein>
<feature type="signal peptide" evidence="10">
    <location>
        <begin position="1"/>
        <end position="26"/>
    </location>
</feature>
<evidence type="ECO:0000313" key="13">
    <source>
        <dbReference type="Proteomes" id="UP000325081"/>
    </source>
</evidence>
<dbReference type="GO" id="GO:0016491">
    <property type="term" value="F:oxidoreductase activity"/>
    <property type="evidence" value="ECO:0007669"/>
    <property type="project" value="InterPro"/>
</dbReference>
<dbReference type="InterPro" id="IPR016169">
    <property type="entry name" value="FAD-bd_PCMH_sub2"/>
</dbReference>
<comment type="similarity">
    <text evidence="3">Belongs to the oxygen-dependent FAD-linked oxidoreductase family.</text>
</comment>
<keyword evidence="9" id="KW-0325">Glycoprotein</keyword>
<dbReference type="GO" id="GO:0071949">
    <property type="term" value="F:FAD binding"/>
    <property type="evidence" value="ECO:0007669"/>
    <property type="project" value="InterPro"/>
</dbReference>
<keyword evidence="5" id="KW-0285">Flavoprotein</keyword>
<keyword evidence="8" id="KW-1015">Disulfide bond</keyword>
<feature type="domain" description="FAD-binding PCMH-type" evidence="11">
    <location>
        <begin position="76"/>
        <end position="267"/>
    </location>
</feature>
<keyword evidence="13" id="KW-1185">Reference proteome</keyword>
<evidence type="ECO:0000256" key="7">
    <source>
        <dbReference type="ARBA" id="ARBA00022827"/>
    </source>
</evidence>
<comment type="caution">
    <text evidence="12">The sequence shown here is derived from an EMBL/GenBank/DDBJ whole genome shotgun (WGS) entry which is preliminary data.</text>
</comment>
<evidence type="ECO:0000313" key="12">
    <source>
        <dbReference type="EMBL" id="GER36803.1"/>
    </source>
</evidence>
<dbReference type="InterPro" id="IPR012951">
    <property type="entry name" value="BBE"/>
</dbReference>
<evidence type="ECO:0000259" key="11">
    <source>
        <dbReference type="PROSITE" id="PS51387"/>
    </source>
</evidence>
<evidence type="ECO:0000256" key="8">
    <source>
        <dbReference type="ARBA" id="ARBA00023157"/>
    </source>
</evidence>
<name>A0A5A7PVA4_STRAF</name>
<evidence type="ECO:0000256" key="3">
    <source>
        <dbReference type="ARBA" id="ARBA00005466"/>
    </source>
</evidence>
<gene>
    <name evidence="12" type="ORF">STAS_13177</name>
</gene>
<dbReference type="Gene3D" id="3.40.462.20">
    <property type="match status" value="4"/>
</dbReference>
<dbReference type="Gene3D" id="3.30.465.10">
    <property type="match status" value="1"/>
</dbReference>
<dbReference type="PROSITE" id="PS51257">
    <property type="entry name" value="PROKAR_LIPOPROTEIN"/>
    <property type="match status" value="1"/>
</dbReference>
<evidence type="ECO:0000256" key="1">
    <source>
        <dbReference type="ARBA" id="ARBA00001974"/>
    </source>
</evidence>
<dbReference type="InterPro" id="IPR016167">
    <property type="entry name" value="FAD-bd_PCMH_sub1"/>
</dbReference>
<dbReference type="EMBL" id="BKCP01005217">
    <property type="protein sequence ID" value="GER36803.1"/>
    <property type="molecule type" value="Genomic_DNA"/>
</dbReference>
<dbReference type="PANTHER" id="PTHR32448">
    <property type="entry name" value="OS08G0158400 PROTEIN"/>
    <property type="match status" value="1"/>
</dbReference>
<dbReference type="Gene3D" id="3.30.43.10">
    <property type="entry name" value="Uridine Diphospho-n-acetylenolpyruvylglucosamine Reductase, domain 2"/>
    <property type="match status" value="4"/>
</dbReference>
<dbReference type="Pfam" id="PF01565">
    <property type="entry name" value="FAD_binding_4"/>
    <property type="match status" value="4"/>
</dbReference>
<keyword evidence="6 10" id="KW-0732">Signal</keyword>
<organism evidence="12 13">
    <name type="scientific">Striga asiatica</name>
    <name type="common">Asiatic witchweed</name>
    <name type="synonym">Buchnera asiatica</name>
    <dbReference type="NCBI Taxonomy" id="4170"/>
    <lineage>
        <taxon>Eukaryota</taxon>
        <taxon>Viridiplantae</taxon>
        <taxon>Streptophyta</taxon>
        <taxon>Embryophyta</taxon>
        <taxon>Tracheophyta</taxon>
        <taxon>Spermatophyta</taxon>
        <taxon>Magnoliopsida</taxon>
        <taxon>eudicotyledons</taxon>
        <taxon>Gunneridae</taxon>
        <taxon>Pentapetalae</taxon>
        <taxon>asterids</taxon>
        <taxon>lamiids</taxon>
        <taxon>Lamiales</taxon>
        <taxon>Orobanchaceae</taxon>
        <taxon>Buchnereae</taxon>
        <taxon>Striga</taxon>
    </lineage>
</organism>
<dbReference type="InterPro" id="IPR006094">
    <property type="entry name" value="Oxid_FAD_bind_N"/>
</dbReference>
<evidence type="ECO:0000256" key="6">
    <source>
        <dbReference type="ARBA" id="ARBA00022729"/>
    </source>
</evidence>
<comment type="cofactor">
    <cofactor evidence="1">
        <name>FAD</name>
        <dbReference type="ChEBI" id="CHEBI:57692"/>
    </cofactor>
</comment>
<reference evidence="13" key="1">
    <citation type="journal article" date="2019" name="Curr. Biol.">
        <title>Genome Sequence of Striga asiatica Provides Insight into the Evolution of Plant Parasitism.</title>
        <authorList>
            <person name="Yoshida S."/>
            <person name="Kim S."/>
            <person name="Wafula E.K."/>
            <person name="Tanskanen J."/>
            <person name="Kim Y.M."/>
            <person name="Honaas L."/>
            <person name="Yang Z."/>
            <person name="Spallek T."/>
            <person name="Conn C.E."/>
            <person name="Ichihashi Y."/>
            <person name="Cheong K."/>
            <person name="Cui S."/>
            <person name="Der J.P."/>
            <person name="Gundlach H."/>
            <person name="Jiao Y."/>
            <person name="Hori C."/>
            <person name="Ishida J.K."/>
            <person name="Kasahara H."/>
            <person name="Kiba T."/>
            <person name="Kim M.S."/>
            <person name="Koo N."/>
            <person name="Laohavisit A."/>
            <person name="Lee Y.H."/>
            <person name="Lumba S."/>
            <person name="McCourt P."/>
            <person name="Mortimer J.C."/>
            <person name="Mutuku J.M."/>
            <person name="Nomura T."/>
            <person name="Sasaki-Sekimoto Y."/>
            <person name="Seto Y."/>
            <person name="Wang Y."/>
            <person name="Wakatake T."/>
            <person name="Sakakibara H."/>
            <person name="Demura T."/>
            <person name="Yamaguchi S."/>
            <person name="Yoneyama K."/>
            <person name="Manabe R.I."/>
            <person name="Nelson D.C."/>
            <person name="Schulman A.H."/>
            <person name="Timko M.P."/>
            <person name="dePamphilis C.W."/>
            <person name="Choi D."/>
            <person name="Shirasu K."/>
        </authorList>
    </citation>
    <scope>NUCLEOTIDE SEQUENCE [LARGE SCALE GENOMIC DNA]</scope>
    <source>
        <strain evidence="13">cv. UVA1</strain>
    </source>
</reference>
<keyword evidence="4" id="KW-0017">Alkaloid metabolism</keyword>
<dbReference type="SUPFAM" id="SSF56176">
    <property type="entry name" value="FAD-binding/transporter-associated domain-like"/>
    <property type="match status" value="4"/>
</dbReference>
<proteinExistence type="inferred from homology"/>
<feature type="chain" id="PRO_5023044187" evidence="10">
    <location>
        <begin position="27"/>
        <end position="1449"/>
    </location>
</feature>
<dbReference type="FunFam" id="3.30.43.10:FF:000004">
    <property type="entry name" value="Berberine bridge enzyme-like 15"/>
    <property type="match status" value="3"/>
</dbReference>
<sequence>MKTPIILSTFIFILLAIISSCSLSAAADNDDHEDFLECLSERYHNSISNVTYTPNNSSYASILRFSIQNLRFTSQSTPRPQVIITPEHESQIPRVIHCARENDMEIRIRSGGHDYEGLSYVSQVPFVILDLINFSEITVDPEAKTAWVGSGATIGSLNNFDRLVRVKTAVDPDNFFRNEQSIPQTHHIMKSPIILSTFISILLVITISSCSSTDDHEDFLECLTERYHNSISNVTYTPNNSSYTSILRFSIHNLRFASQSTPRPQVIITPEHESQVPLVVHCARENDMEIRIRSGGHDYEGLSYVSQVPFVILDLINLSEISVDPESKTAWNATQLVHRWQSIAHMIDPDLFVMILITRGNSARNGRNNNFTIRVTFNSTFLGGADRLISIMDQNFPELGLTREDCVEMSWIDSVLYFAGSPNEPREVLLNRTQPFVRYFKAKSDLVQRPIPEQGLEGMWRLFYEPESEEALVIMVPFGGVMDNISESDISFPHRAGNMYIMQYYTYWREDNARNSDRYISWIRRLYSYMAPYVSSSPRAAYVNCRDVDIGDNNNEGRIGYARASIWGRKYFGNNFDRLVRVKTASPNLATLLIFTIGTIFSCSLTATADHDDFLECLIEKNRDNSISNVTYTPNNSSYASILRFSIQNLRFTSQSTPRPQVIITPEHESQIPAIIQCARANDLQIRTRSGGHDYEGLSYVSRTPFVIVDLINLGEITIDTQEKTAWNATQLVHRWQSIASTFDRDLLVRVFVRRANSTRAGRDFTIRASFTATFLGGAERLVSVLRRSFPELGLTREDCVEMSWIESVLYSAGLPIQPREALLDRAQPSFMWYFKAKSDYVTRPIPKGGLEGLWRLLYEPEAEQGEILMTPYGGVMDEILETEVPFPHRAGNLYSLHYQVRWPENENRNPERYLAWIRRLYSYMAPYVSSFPRAAYVNYRDLDIGVNGDEGQGSYARASVWGRKYFKNNFDRLVRVKTAVDPENFFRNEQTYADTDHEVFLKCLEDFHDSISNVTYTQNNSSYSSILRFSIQNLRFTSQSTPRPQVIITPQHESQVPPVIHCAKKNDIEIRTRSAGHDYEGLSYVSQNPNFIILDLINLSEVTIDPEKKTAWSVANAIDRDLFIRVFVERMSVRKNFTIRASFNSVFFGGVERLIPMMQEKFSELGLTREDCTEMSWIESVLYFAGIPIESRKALLDRAQPEVRYFKGKSDYVWRPVSKQGIEGLLRLFYEPEGEKASIIMVPYGGAMDEFSESWTPFPHRAGNLYSLHYAVYWEEHDSENADQYIDWITRLYDYMAPYVSSSPRRAYVNYRDLDIGRNGGESSYARASVWGRKYFDRNFDRLVRVKTEVEEPISESGIEGMLELLKEWEAGMAEILIVPYGGRMKEIQESALLFPHRAEICTKYNWRIGQGTGRGNREVDELGEEITPYASSFQERLKSPSRIWIWK</sequence>
<evidence type="ECO:0000256" key="4">
    <source>
        <dbReference type="ARBA" id="ARBA00022589"/>
    </source>
</evidence>
<dbReference type="InterPro" id="IPR036318">
    <property type="entry name" value="FAD-bd_PCMH-like_sf"/>
</dbReference>
<dbReference type="Pfam" id="PF08031">
    <property type="entry name" value="BBE"/>
    <property type="match status" value="3"/>
</dbReference>
<keyword evidence="7" id="KW-0274">FAD</keyword>
<evidence type="ECO:0000256" key="9">
    <source>
        <dbReference type="ARBA" id="ARBA00023180"/>
    </source>
</evidence>
<dbReference type="OrthoDB" id="407275at2759"/>
<dbReference type="PROSITE" id="PS51387">
    <property type="entry name" value="FAD_PCMH"/>
    <property type="match status" value="1"/>
</dbReference>
<dbReference type="InterPro" id="IPR016166">
    <property type="entry name" value="FAD-bd_PCMH"/>
</dbReference>
<evidence type="ECO:0000256" key="10">
    <source>
        <dbReference type="SAM" id="SignalP"/>
    </source>
</evidence>
<evidence type="ECO:0000256" key="2">
    <source>
        <dbReference type="ARBA" id="ARBA00004913"/>
    </source>
</evidence>
<comment type="pathway">
    <text evidence="2">Alkaloid biosynthesis.</text>
</comment>
<evidence type="ECO:0000256" key="5">
    <source>
        <dbReference type="ARBA" id="ARBA00022630"/>
    </source>
</evidence>